<comment type="caution">
    <text evidence="1">The sequence shown here is derived from an EMBL/GenBank/DDBJ whole genome shotgun (WGS) entry which is preliminary data.</text>
</comment>
<sequence length="423" mass="44777">MSDALIDLGTVREPPAEKRFRLPRSTFVVAAVALACLLGGAAPSFGEPAVVNVPARLGDSTFIDRSSPRLYVVDPPDQQYRWVSAYGLPGGELITRTRMVASGTVQAVATVGEFLLVSYRENDSQVVSTVATRLGAQTESWRVPAQVFAFSVADRSAVMRAEDGTWSGLDLVTGQRRWTVAEPPQGFTFLAGEDRLIQATTDGTVTIIETAGGTVVRAAKLPDTQSWPGLGISLMPVGDLLLAGGPKRVTAYAMRDLTQRWTATFDLQQRFVLPDCAGGLCVVGFEGGLEIHNAATGAPRWRQPGWATVTPAGSALIVSGDNGAGAYNALYPLAILDGATGKRLADFGRWRMTGVLRADGTAIVTHLTGDVLNIGLLDPAARALRVLGTAAGISGDCDATPDVLICRRVDASIAIWSMPKLTR</sequence>
<dbReference type="InterPro" id="IPR011047">
    <property type="entry name" value="Quinoprotein_ADH-like_sf"/>
</dbReference>
<protein>
    <recommendedName>
        <fullName evidence="3">Pyrroloquinoline-quinone binding quinoprotein</fullName>
    </recommendedName>
</protein>
<keyword evidence="2" id="KW-1185">Reference proteome</keyword>
<dbReference type="SUPFAM" id="SSF50998">
    <property type="entry name" value="Quinoprotein alcohol dehydrogenase-like"/>
    <property type="match status" value="1"/>
</dbReference>
<accession>A0ABQ3ZSZ7</accession>
<dbReference type="RefSeq" id="WP_203838801.1">
    <property type="nucleotide sequence ID" value="NZ_BAAATV010000002.1"/>
</dbReference>
<dbReference type="Proteomes" id="UP000603200">
    <property type="component" value="Unassembled WGS sequence"/>
</dbReference>
<evidence type="ECO:0000313" key="1">
    <source>
        <dbReference type="EMBL" id="GIE21701.1"/>
    </source>
</evidence>
<dbReference type="Gene3D" id="2.130.10.10">
    <property type="entry name" value="YVTN repeat-like/Quinoprotein amine dehydrogenase"/>
    <property type="match status" value="1"/>
</dbReference>
<evidence type="ECO:0008006" key="3">
    <source>
        <dbReference type="Google" id="ProtNLM"/>
    </source>
</evidence>
<evidence type="ECO:0000313" key="2">
    <source>
        <dbReference type="Proteomes" id="UP000603200"/>
    </source>
</evidence>
<gene>
    <name evidence="1" type="ORF">Ahu01nite_048030</name>
</gene>
<reference evidence="1 2" key="1">
    <citation type="submission" date="2021-01" db="EMBL/GenBank/DDBJ databases">
        <title>Whole genome shotgun sequence of Actinoplanes humidus NBRC 14915.</title>
        <authorList>
            <person name="Komaki H."/>
            <person name="Tamura T."/>
        </authorList>
    </citation>
    <scope>NUCLEOTIDE SEQUENCE [LARGE SCALE GENOMIC DNA]</scope>
    <source>
        <strain evidence="1 2">NBRC 14915</strain>
    </source>
</reference>
<organism evidence="1 2">
    <name type="scientific">Winogradskya humida</name>
    <dbReference type="NCBI Taxonomy" id="113566"/>
    <lineage>
        <taxon>Bacteria</taxon>
        <taxon>Bacillati</taxon>
        <taxon>Actinomycetota</taxon>
        <taxon>Actinomycetes</taxon>
        <taxon>Micromonosporales</taxon>
        <taxon>Micromonosporaceae</taxon>
        <taxon>Winogradskya</taxon>
    </lineage>
</organism>
<name>A0ABQ3ZSZ7_9ACTN</name>
<proteinExistence type="predicted"/>
<dbReference type="EMBL" id="BOMN01000059">
    <property type="protein sequence ID" value="GIE21701.1"/>
    <property type="molecule type" value="Genomic_DNA"/>
</dbReference>
<dbReference type="InterPro" id="IPR015943">
    <property type="entry name" value="WD40/YVTN_repeat-like_dom_sf"/>
</dbReference>